<dbReference type="SUPFAM" id="SSF53474">
    <property type="entry name" value="alpha/beta-Hydrolases"/>
    <property type="match status" value="1"/>
</dbReference>
<dbReference type="InterPro" id="IPR000073">
    <property type="entry name" value="AB_hydrolase_1"/>
</dbReference>
<evidence type="ECO:0000259" key="3">
    <source>
        <dbReference type="Pfam" id="PF00561"/>
    </source>
</evidence>
<dbReference type="AlphaFoldDB" id="A0A9W8TVL9"/>
<dbReference type="InterPro" id="IPR050228">
    <property type="entry name" value="Carboxylesterase_BioH"/>
</dbReference>
<name>A0A9W8TVL9_9AGAR</name>
<dbReference type="PANTHER" id="PTHR43194:SF2">
    <property type="entry name" value="PEROXISOMAL MEMBRANE PROTEIN LPX1"/>
    <property type="match status" value="1"/>
</dbReference>
<accession>A0A9W8TVL9</accession>
<organism evidence="4 5">
    <name type="scientific">Lentinula detonsa</name>
    <dbReference type="NCBI Taxonomy" id="2804962"/>
    <lineage>
        <taxon>Eukaryota</taxon>
        <taxon>Fungi</taxon>
        <taxon>Dikarya</taxon>
        <taxon>Basidiomycota</taxon>
        <taxon>Agaricomycotina</taxon>
        <taxon>Agaricomycetes</taxon>
        <taxon>Agaricomycetidae</taxon>
        <taxon>Agaricales</taxon>
        <taxon>Marasmiineae</taxon>
        <taxon>Omphalotaceae</taxon>
        <taxon>Lentinula</taxon>
    </lineage>
</organism>
<evidence type="ECO:0000313" key="4">
    <source>
        <dbReference type="EMBL" id="KAJ3742323.1"/>
    </source>
</evidence>
<evidence type="ECO:0000256" key="2">
    <source>
        <dbReference type="ARBA" id="ARBA00022801"/>
    </source>
</evidence>
<evidence type="ECO:0000313" key="5">
    <source>
        <dbReference type="Proteomes" id="UP001142393"/>
    </source>
</evidence>
<proteinExistence type="inferred from homology"/>
<dbReference type="InterPro" id="IPR029058">
    <property type="entry name" value="AB_hydrolase_fold"/>
</dbReference>
<comment type="similarity">
    <text evidence="1">Belongs to the peptidase S33 family.</text>
</comment>
<dbReference type="Proteomes" id="UP001142393">
    <property type="component" value="Unassembled WGS sequence"/>
</dbReference>
<dbReference type="EMBL" id="JANVFU010000010">
    <property type="protein sequence ID" value="KAJ3742323.1"/>
    <property type="molecule type" value="Genomic_DNA"/>
</dbReference>
<reference evidence="4 5" key="1">
    <citation type="journal article" date="2023" name="Proc. Natl. Acad. Sci. U.S.A.">
        <title>A global phylogenomic analysis of the shiitake genus Lentinula.</title>
        <authorList>
            <person name="Sierra-Patev S."/>
            <person name="Min B."/>
            <person name="Naranjo-Ortiz M."/>
            <person name="Looney B."/>
            <person name="Konkel Z."/>
            <person name="Slot J.C."/>
            <person name="Sakamoto Y."/>
            <person name="Steenwyk J.L."/>
            <person name="Rokas A."/>
            <person name="Carro J."/>
            <person name="Camarero S."/>
            <person name="Ferreira P."/>
            <person name="Molpeceres G."/>
            <person name="Ruiz-Duenas F.J."/>
            <person name="Serrano A."/>
            <person name="Henrissat B."/>
            <person name="Drula E."/>
            <person name="Hughes K.W."/>
            <person name="Mata J.L."/>
            <person name="Ishikawa N.K."/>
            <person name="Vargas-Isla R."/>
            <person name="Ushijima S."/>
            <person name="Smith C.A."/>
            <person name="Donoghue J."/>
            <person name="Ahrendt S."/>
            <person name="Andreopoulos W."/>
            <person name="He G."/>
            <person name="LaButti K."/>
            <person name="Lipzen A."/>
            <person name="Ng V."/>
            <person name="Riley R."/>
            <person name="Sandor L."/>
            <person name="Barry K."/>
            <person name="Martinez A.T."/>
            <person name="Xiao Y."/>
            <person name="Gibbons J.G."/>
            <person name="Terashima K."/>
            <person name="Grigoriev I.V."/>
            <person name="Hibbett D."/>
        </authorList>
    </citation>
    <scope>NUCLEOTIDE SEQUENCE [LARGE SCALE GENOMIC DNA]</scope>
    <source>
        <strain evidence="4 5">TFB7810</strain>
    </source>
</reference>
<protein>
    <submittedName>
        <fullName evidence="4">Proline iminopeptidase</fullName>
    </submittedName>
</protein>
<dbReference type="NCBIfam" id="TIGR01250">
    <property type="entry name" value="pro_imino_pep_2"/>
    <property type="match status" value="1"/>
</dbReference>
<keyword evidence="2" id="KW-0378">Hydrolase</keyword>
<dbReference type="PANTHER" id="PTHR43194">
    <property type="entry name" value="HYDROLASE ALPHA/BETA FOLD FAMILY"/>
    <property type="match status" value="1"/>
</dbReference>
<dbReference type="PIRSF" id="PIRSF005539">
    <property type="entry name" value="Pept_S33_TRI_F1"/>
    <property type="match status" value="1"/>
</dbReference>
<dbReference type="Pfam" id="PF00561">
    <property type="entry name" value="Abhydrolase_1"/>
    <property type="match status" value="1"/>
</dbReference>
<sequence>MTSSHTDDITEGFVQFNIPSLPDKPCHTYYKVIGTLASDTTPLIALHGGPGVNHEYLNILADLRIPLVVYDQIGTGKSTHYPEKMGDTSFWIEQLFLDELDTLLRHLGLQDNYDLAGHSWGGMLAARHAALQPKGLRRLVLMSAPADMQLWIQSQNRLRKQLPQTVQDVMADHEANNTTESKEYQEAMGVFYAHFLCRLDPMPEPIVNGFAEVAKDPTVYLTMNGPSEFHITGPLANWSIVQDAHKITAPTLITNGQFDEAQDEVIAPFLKEIANVKWVKFSNSSHMAHFEERERFMQEVSSFLRL</sequence>
<dbReference type="InterPro" id="IPR002410">
    <property type="entry name" value="Peptidase_S33"/>
</dbReference>
<dbReference type="GO" id="GO:0006508">
    <property type="term" value="P:proteolysis"/>
    <property type="evidence" value="ECO:0007669"/>
    <property type="project" value="InterPro"/>
</dbReference>
<comment type="caution">
    <text evidence="4">The sequence shown here is derived from an EMBL/GenBank/DDBJ whole genome shotgun (WGS) entry which is preliminary data.</text>
</comment>
<feature type="domain" description="AB hydrolase-1" evidence="3">
    <location>
        <begin position="42"/>
        <end position="292"/>
    </location>
</feature>
<keyword evidence="5" id="KW-1185">Reference proteome</keyword>
<dbReference type="Gene3D" id="3.40.50.1820">
    <property type="entry name" value="alpha/beta hydrolase"/>
    <property type="match status" value="1"/>
</dbReference>
<dbReference type="PRINTS" id="PR00793">
    <property type="entry name" value="PROAMNOPTASE"/>
</dbReference>
<gene>
    <name evidence="4" type="ORF">DFH05DRAFT_1500268</name>
</gene>
<dbReference type="GO" id="GO:0008233">
    <property type="term" value="F:peptidase activity"/>
    <property type="evidence" value="ECO:0007669"/>
    <property type="project" value="InterPro"/>
</dbReference>
<evidence type="ECO:0000256" key="1">
    <source>
        <dbReference type="ARBA" id="ARBA00010088"/>
    </source>
</evidence>
<dbReference type="InterPro" id="IPR005945">
    <property type="entry name" value="Pro_imino_pep"/>
</dbReference>